<protein>
    <submittedName>
        <fullName evidence="2">ORF17 protein</fullName>
    </submittedName>
</protein>
<evidence type="ECO:0000313" key="2">
    <source>
        <dbReference type="EMBL" id="XBY87782.1"/>
    </source>
</evidence>
<sequence>MRNGTGCPHLSRPYVYKRKSFATSRGNGRLLHDVSDQKVTGLSSFGQKNVKSSGNQPTHQRNRAELWTIGANEYQERAQST</sequence>
<feature type="compositionally biased region" description="Polar residues" evidence="1">
    <location>
        <begin position="42"/>
        <end position="59"/>
    </location>
</feature>
<evidence type="ECO:0000256" key="1">
    <source>
        <dbReference type="SAM" id="MobiDB-lite"/>
    </source>
</evidence>
<name>A0AB38ZPC2_9ADEN</name>
<proteinExistence type="predicted"/>
<reference evidence="2" key="1">
    <citation type="submission" date="2023-06" db="EMBL/GenBank/DDBJ databases">
        <title>Identification of a novel pathogenic adenovirus species in African Grey Parrot unveils distinct lineage within aviadenoviruses.</title>
        <authorList>
            <person name="Das T."/>
            <person name="Raidal S."/>
            <person name="Das S."/>
        </authorList>
    </citation>
    <scope>NUCLEOTIDE SEQUENCE</scope>
    <source>
        <strain evidence="2">CS23-0540</strain>
    </source>
</reference>
<organism evidence="2">
    <name type="scientific">Psittacine aviadenovirus B</name>
    <dbReference type="NCBI Taxonomy" id="2169709"/>
    <lineage>
        <taxon>Viruses</taxon>
        <taxon>Varidnaviria</taxon>
        <taxon>Bamfordvirae</taxon>
        <taxon>Preplasmiviricota</taxon>
        <taxon>Polisuviricotina</taxon>
        <taxon>Pharingeaviricetes</taxon>
        <taxon>Rowavirales</taxon>
        <taxon>Adenoviridae</taxon>
        <taxon>Aviadenovirus</taxon>
        <taxon>Aviadenovirus rubri</taxon>
    </lineage>
</organism>
<dbReference type="EMBL" id="OR096706">
    <property type="protein sequence ID" value="XBY87782.1"/>
    <property type="molecule type" value="Genomic_DNA"/>
</dbReference>
<accession>A0AB38ZPC2</accession>
<feature type="region of interest" description="Disordered" evidence="1">
    <location>
        <begin position="42"/>
        <end position="68"/>
    </location>
</feature>